<dbReference type="Gene3D" id="1.10.340.30">
    <property type="entry name" value="Hypothetical protein, domain 2"/>
    <property type="match status" value="1"/>
</dbReference>
<dbReference type="Pfam" id="PF00730">
    <property type="entry name" value="HhH-GPD"/>
    <property type="match status" value="1"/>
</dbReference>
<evidence type="ECO:0000256" key="1">
    <source>
        <dbReference type="ARBA" id="ARBA00000086"/>
    </source>
</evidence>
<evidence type="ECO:0000256" key="2">
    <source>
        <dbReference type="ARBA" id="ARBA00012000"/>
    </source>
</evidence>
<dbReference type="InterPro" id="IPR011257">
    <property type="entry name" value="DNA_glycosylase"/>
</dbReference>
<dbReference type="RefSeq" id="WP_114641923.1">
    <property type="nucleotide sequence ID" value="NZ_JAACIO010000006.1"/>
</dbReference>
<proteinExistence type="predicted"/>
<keyword evidence="3" id="KW-0227">DNA damage</keyword>
<feature type="domain" description="HhH-GPD" evidence="5">
    <location>
        <begin position="49"/>
        <end position="201"/>
    </location>
</feature>
<gene>
    <name evidence="6" type="ORF">DYH56_05810</name>
</gene>
<dbReference type="SMART" id="SM00478">
    <property type="entry name" value="ENDO3c"/>
    <property type="match status" value="1"/>
</dbReference>
<dbReference type="Proteomes" id="UP000263486">
    <property type="component" value="Unassembled WGS sequence"/>
</dbReference>
<keyword evidence="7" id="KW-1185">Reference proteome</keyword>
<dbReference type="InterPro" id="IPR003265">
    <property type="entry name" value="HhH-GPD_domain"/>
</dbReference>
<dbReference type="InterPro" id="IPR051912">
    <property type="entry name" value="Alkylbase_DNA_Glycosylase/TA"/>
</dbReference>
<sequence length="219" mass="25649">MNEKFEITDRVIEHLKSCERMAFLIDHFGRLEERSIVKDPFMGMIYNIIYQQISFASGNAIWKRWDEKYGDATPEFILAAGEEELRSCGLSKSKASYVKNLAKTATKDRRLLNRESLKQMTEAEIYDLYIPIKGIGPWSVKMFLIFTLGRTDVRSYGDLALKKGVEWVYGEENITEKRYMELTDKYSPYNTVASFYFWEITVKKLLKKSPDFDNYMKGI</sequence>
<keyword evidence="4" id="KW-0234">DNA repair</keyword>
<name>A0ABX9KIE2_9FUSO</name>
<evidence type="ECO:0000259" key="5">
    <source>
        <dbReference type="SMART" id="SM00478"/>
    </source>
</evidence>
<dbReference type="PANTHER" id="PTHR43003:SF5">
    <property type="entry name" value="DNA-3-METHYLADENINE GLYCOSYLASE"/>
    <property type="match status" value="1"/>
</dbReference>
<comment type="caution">
    <text evidence="6">The sequence shown here is derived from an EMBL/GenBank/DDBJ whole genome shotgun (WGS) entry which is preliminary data.</text>
</comment>
<dbReference type="EC" id="3.2.2.21" evidence="2"/>
<dbReference type="SUPFAM" id="SSF48150">
    <property type="entry name" value="DNA-glycosylase"/>
    <property type="match status" value="1"/>
</dbReference>
<organism evidence="6 7">
    <name type="scientific">Psychrilyobacter piezotolerans</name>
    <dbReference type="NCBI Taxonomy" id="2293438"/>
    <lineage>
        <taxon>Bacteria</taxon>
        <taxon>Fusobacteriati</taxon>
        <taxon>Fusobacteriota</taxon>
        <taxon>Fusobacteriia</taxon>
        <taxon>Fusobacteriales</taxon>
        <taxon>Fusobacteriaceae</taxon>
        <taxon>Psychrilyobacter</taxon>
    </lineage>
</organism>
<evidence type="ECO:0000256" key="3">
    <source>
        <dbReference type="ARBA" id="ARBA00022763"/>
    </source>
</evidence>
<dbReference type="PANTHER" id="PTHR43003">
    <property type="entry name" value="DNA-3-METHYLADENINE GLYCOSYLASE"/>
    <property type="match status" value="1"/>
</dbReference>
<evidence type="ECO:0000313" key="7">
    <source>
        <dbReference type="Proteomes" id="UP000263486"/>
    </source>
</evidence>
<dbReference type="Gene3D" id="1.10.1670.40">
    <property type="match status" value="1"/>
</dbReference>
<accession>A0ABX9KIE2</accession>
<protein>
    <recommendedName>
        <fullName evidence="2">DNA-3-methyladenine glycosylase II</fullName>
        <ecNumber evidence="2">3.2.2.21</ecNumber>
    </recommendedName>
</protein>
<comment type="catalytic activity">
    <reaction evidence="1">
        <text>Hydrolysis of alkylated DNA, releasing 3-methyladenine, 3-methylguanine, 7-methylguanine and 7-methyladenine.</text>
        <dbReference type="EC" id="3.2.2.21"/>
    </reaction>
</comment>
<dbReference type="CDD" id="cd00056">
    <property type="entry name" value="ENDO3c"/>
    <property type="match status" value="1"/>
</dbReference>
<evidence type="ECO:0000313" key="6">
    <source>
        <dbReference type="EMBL" id="REI41927.1"/>
    </source>
</evidence>
<reference evidence="6 7" key="1">
    <citation type="submission" date="2018-08" db="EMBL/GenBank/DDBJ databases">
        <title>Draft genome sequence of Psychrilyobacter sp. strain SD5 isolated from Black Sea water.</title>
        <authorList>
            <person name="Yadav S."/>
            <person name="Villanueva L."/>
            <person name="Damste J.S.S."/>
        </authorList>
    </citation>
    <scope>NUCLEOTIDE SEQUENCE [LARGE SCALE GENOMIC DNA]</scope>
    <source>
        <strain evidence="6 7">SD5</strain>
    </source>
</reference>
<dbReference type="EMBL" id="QUAJ01000007">
    <property type="protein sequence ID" value="REI41927.1"/>
    <property type="molecule type" value="Genomic_DNA"/>
</dbReference>
<evidence type="ECO:0000256" key="4">
    <source>
        <dbReference type="ARBA" id="ARBA00023204"/>
    </source>
</evidence>